<proteinExistence type="predicted"/>
<sequence length="170" mass="17758">MDEPAPESAADGVGALLRRRREGLGLSLRSCARAAGISPGHLSRIERGLAGPSVETLARMVGALGIDAGQLFTEDRTGDQEPPRSILLARLPGGTVVLEHGGHDGWCERPGTSDELALHVLDGTLELHLAGEVLLLAAGTGTMIPAGTPYRTRFSGPTNGRLLWIAQGLD</sequence>
<dbReference type="EMBL" id="CAFBLQ010000057">
    <property type="protein sequence ID" value="CAB4870077.1"/>
    <property type="molecule type" value="Genomic_DNA"/>
</dbReference>
<dbReference type="Gene3D" id="2.60.120.10">
    <property type="entry name" value="Jelly Rolls"/>
    <property type="match status" value="1"/>
</dbReference>
<dbReference type="InterPro" id="IPR013096">
    <property type="entry name" value="Cupin_2"/>
</dbReference>
<dbReference type="GO" id="GO:0003700">
    <property type="term" value="F:DNA-binding transcription factor activity"/>
    <property type="evidence" value="ECO:0007669"/>
    <property type="project" value="TreeGrafter"/>
</dbReference>
<dbReference type="SMART" id="SM00530">
    <property type="entry name" value="HTH_XRE"/>
    <property type="match status" value="1"/>
</dbReference>
<evidence type="ECO:0000256" key="1">
    <source>
        <dbReference type="ARBA" id="ARBA00023125"/>
    </source>
</evidence>
<dbReference type="AlphaFoldDB" id="A0A6J7DHG3"/>
<feature type="domain" description="HTH cro/C1-type" evidence="2">
    <location>
        <begin position="17"/>
        <end position="71"/>
    </location>
</feature>
<accession>A0A6J7DHG3</accession>
<dbReference type="Pfam" id="PF13560">
    <property type="entry name" value="HTH_31"/>
    <property type="match status" value="1"/>
</dbReference>
<dbReference type="GO" id="GO:0003677">
    <property type="term" value="F:DNA binding"/>
    <property type="evidence" value="ECO:0007669"/>
    <property type="project" value="UniProtKB-KW"/>
</dbReference>
<evidence type="ECO:0000313" key="3">
    <source>
        <dbReference type="EMBL" id="CAB4870077.1"/>
    </source>
</evidence>
<gene>
    <name evidence="3" type="ORF">UFOPK3423_00692</name>
</gene>
<dbReference type="CDD" id="cd00093">
    <property type="entry name" value="HTH_XRE"/>
    <property type="match status" value="1"/>
</dbReference>
<keyword evidence="1" id="KW-0238">DNA-binding</keyword>
<dbReference type="InterPro" id="IPR001387">
    <property type="entry name" value="Cro/C1-type_HTH"/>
</dbReference>
<protein>
    <submittedName>
        <fullName evidence="3">Unannotated protein</fullName>
    </submittedName>
</protein>
<dbReference type="GO" id="GO:0005829">
    <property type="term" value="C:cytosol"/>
    <property type="evidence" value="ECO:0007669"/>
    <property type="project" value="TreeGrafter"/>
</dbReference>
<dbReference type="PROSITE" id="PS50943">
    <property type="entry name" value="HTH_CROC1"/>
    <property type="match status" value="1"/>
</dbReference>
<dbReference type="InterPro" id="IPR014710">
    <property type="entry name" value="RmlC-like_jellyroll"/>
</dbReference>
<name>A0A6J7DHG3_9ZZZZ</name>
<dbReference type="Gene3D" id="1.10.260.40">
    <property type="entry name" value="lambda repressor-like DNA-binding domains"/>
    <property type="match status" value="1"/>
</dbReference>
<dbReference type="PANTHER" id="PTHR46797:SF1">
    <property type="entry name" value="METHYLPHOSPHONATE SYNTHASE"/>
    <property type="match status" value="1"/>
</dbReference>
<organism evidence="3">
    <name type="scientific">freshwater metagenome</name>
    <dbReference type="NCBI Taxonomy" id="449393"/>
    <lineage>
        <taxon>unclassified sequences</taxon>
        <taxon>metagenomes</taxon>
        <taxon>ecological metagenomes</taxon>
    </lineage>
</organism>
<reference evidence="3" key="1">
    <citation type="submission" date="2020-05" db="EMBL/GenBank/DDBJ databases">
        <authorList>
            <person name="Chiriac C."/>
            <person name="Salcher M."/>
            <person name="Ghai R."/>
            <person name="Kavagutti S V."/>
        </authorList>
    </citation>
    <scope>NUCLEOTIDE SEQUENCE</scope>
</reference>
<dbReference type="Pfam" id="PF07883">
    <property type="entry name" value="Cupin_2"/>
    <property type="match status" value="1"/>
</dbReference>
<dbReference type="InterPro" id="IPR050807">
    <property type="entry name" value="TransReg_Diox_bact_type"/>
</dbReference>
<dbReference type="InterPro" id="IPR011051">
    <property type="entry name" value="RmlC_Cupin_sf"/>
</dbReference>
<dbReference type="PANTHER" id="PTHR46797">
    <property type="entry name" value="HTH-TYPE TRANSCRIPTIONAL REGULATOR"/>
    <property type="match status" value="1"/>
</dbReference>
<dbReference type="SUPFAM" id="SSF47413">
    <property type="entry name" value="lambda repressor-like DNA-binding domains"/>
    <property type="match status" value="1"/>
</dbReference>
<evidence type="ECO:0000259" key="2">
    <source>
        <dbReference type="PROSITE" id="PS50943"/>
    </source>
</evidence>
<dbReference type="SUPFAM" id="SSF51182">
    <property type="entry name" value="RmlC-like cupins"/>
    <property type="match status" value="1"/>
</dbReference>
<dbReference type="InterPro" id="IPR010982">
    <property type="entry name" value="Lambda_DNA-bd_dom_sf"/>
</dbReference>